<dbReference type="AlphaFoldDB" id="A0A1G7HE76"/>
<dbReference type="InterPro" id="IPR000847">
    <property type="entry name" value="LysR_HTH_N"/>
</dbReference>
<comment type="similarity">
    <text evidence="1">Belongs to the LysR transcriptional regulatory family.</text>
</comment>
<evidence type="ECO:0000313" key="7">
    <source>
        <dbReference type="Proteomes" id="UP000199399"/>
    </source>
</evidence>
<keyword evidence="3" id="KW-0238">DNA-binding</keyword>
<feature type="domain" description="HTH lysR-type" evidence="5">
    <location>
        <begin position="26"/>
        <end position="83"/>
    </location>
</feature>
<proteinExistence type="inferred from homology"/>
<dbReference type="SUPFAM" id="SSF46785">
    <property type="entry name" value="Winged helix' DNA-binding domain"/>
    <property type="match status" value="1"/>
</dbReference>
<dbReference type="Pfam" id="PF00126">
    <property type="entry name" value="HTH_1"/>
    <property type="match status" value="1"/>
</dbReference>
<dbReference type="PANTHER" id="PTHR30346">
    <property type="entry name" value="TRANSCRIPTIONAL DUAL REGULATOR HCAR-RELATED"/>
    <property type="match status" value="1"/>
</dbReference>
<evidence type="ECO:0000256" key="3">
    <source>
        <dbReference type="ARBA" id="ARBA00023125"/>
    </source>
</evidence>
<accession>A0A1G7HE76</accession>
<dbReference type="PANTHER" id="PTHR30346:SF28">
    <property type="entry name" value="HTH-TYPE TRANSCRIPTIONAL REGULATOR CYNR"/>
    <property type="match status" value="1"/>
</dbReference>
<dbReference type="InterPro" id="IPR036388">
    <property type="entry name" value="WH-like_DNA-bd_sf"/>
</dbReference>
<evidence type="ECO:0000313" key="6">
    <source>
        <dbReference type="EMBL" id="SDE98777.1"/>
    </source>
</evidence>
<protein>
    <submittedName>
        <fullName evidence="6">Regulatory helix-turn-helix protein, lysR family</fullName>
    </submittedName>
</protein>
<name>A0A1G7HE76_9RHOB</name>
<dbReference type="Gene3D" id="1.10.10.10">
    <property type="entry name" value="Winged helix-like DNA-binding domain superfamily/Winged helix DNA-binding domain"/>
    <property type="match status" value="1"/>
</dbReference>
<reference evidence="7" key="1">
    <citation type="submission" date="2016-10" db="EMBL/GenBank/DDBJ databases">
        <authorList>
            <person name="Varghese N."/>
            <person name="Submissions S."/>
        </authorList>
    </citation>
    <scope>NUCLEOTIDE SEQUENCE [LARGE SCALE GENOMIC DNA]</scope>
    <source>
        <strain evidence="7">DSM 16477</strain>
    </source>
</reference>
<dbReference type="GO" id="GO:0003700">
    <property type="term" value="F:DNA-binding transcription factor activity"/>
    <property type="evidence" value="ECO:0007669"/>
    <property type="project" value="InterPro"/>
</dbReference>
<keyword evidence="7" id="KW-1185">Reference proteome</keyword>
<dbReference type="GO" id="GO:0032993">
    <property type="term" value="C:protein-DNA complex"/>
    <property type="evidence" value="ECO:0007669"/>
    <property type="project" value="TreeGrafter"/>
</dbReference>
<keyword evidence="2" id="KW-0805">Transcription regulation</keyword>
<evidence type="ECO:0000256" key="2">
    <source>
        <dbReference type="ARBA" id="ARBA00023015"/>
    </source>
</evidence>
<evidence type="ECO:0000256" key="1">
    <source>
        <dbReference type="ARBA" id="ARBA00009437"/>
    </source>
</evidence>
<dbReference type="PROSITE" id="PS50931">
    <property type="entry name" value="HTH_LYSR"/>
    <property type="match status" value="1"/>
</dbReference>
<dbReference type="GO" id="GO:0003677">
    <property type="term" value="F:DNA binding"/>
    <property type="evidence" value="ECO:0007669"/>
    <property type="project" value="UniProtKB-KW"/>
</dbReference>
<evidence type="ECO:0000256" key="4">
    <source>
        <dbReference type="ARBA" id="ARBA00023163"/>
    </source>
</evidence>
<dbReference type="RefSeq" id="WP_093738084.1">
    <property type="nucleotide sequence ID" value="NZ_FNBP01000001.1"/>
</dbReference>
<dbReference type="InterPro" id="IPR036390">
    <property type="entry name" value="WH_DNA-bd_sf"/>
</dbReference>
<organism evidence="6 7">
    <name type="scientific">Sulfitobacter delicatus</name>
    <dbReference type="NCBI Taxonomy" id="218672"/>
    <lineage>
        <taxon>Bacteria</taxon>
        <taxon>Pseudomonadati</taxon>
        <taxon>Pseudomonadota</taxon>
        <taxon>Alphaproteobacteria</taxon>
        <taxon>Rhodobacterales</taxon>
        <taxon>Roseobacteraceae</taxon>
        <taxon>Sulfitobacter</taxon>
    </lineage>
</organism>
<keyword evidence="4" id="KW-0804">Transcription</keyword>
<gene>
    <name evidence="6" type="ORF">SAMN04489759_10191</name>
</gene>
<evidence type="ECO:0000259" key="5">
    <source>
        <dbReference type="PROSITE" id="PS50931"/>
    </source>
</evidence>
<dbReference type="STRING" id="218672.SAMN04489759_10191"/>
<dbReference type="OrthoDB" id="7649166at2"/>
<sequence>MNQHLIANEPVNPVPPLSLKEPAPPLLFEMIRSFVTLANTLNLSHAVAELNSTRQTVRRHIQQLEDAMGAPLFEIDARRYTLTQTGVDALPAARDILARSKLWIEGKSRHMQGLQRLSYEDKTGWSFYQQQQPLSLLWDGESPMLQAALDAWTESRGLLESEAFRIIRPYVLVYRDSPSGWICTEVGEKSFYTRWWGWANARSSIGRPLKQFTGGPDFEDMLNYAFREVQATKGLRLDEVVTRVPREEGGTPMPLAYKRLLMAGRFPDKSFALIAAIDRSSTLNIAGVDRAFLDSMPADAKVNFDG</sequence>
<dbReference type="EMBL" id="FNBP01000001">
    <property type="protein sequence ID" value="SDE98777.1"/>
    <property type="molecule type" value="Genomic_DNA"/>
</dbReference>
<dbReference type="Proteomes" id="UP000199399">
    <property type="component" value="Unassembled WGS sequence"/>
</dbReference>